<dbReference type="RefSeq" id="WP_330194566.1">
    <property type="nucleotide sequence ID" value="NZ_JAZDRO010000001.1"/>
</dbReference>
<gene>
    <name evidence="3" type="ORF">V0U35_00070</name>
</gene>
<accession>A0ABU7LV62</accession>
<protein>
    <submittedName>
        <fullName evidence="3">Uncharacterized protein</fullName>
    </submittedName>
</protein>
<feature type="compositionally biased region" description="Basic and acidic residues" evidence="1">
    <location>
        <begin position="56"/>
        <end position="83"/>
    </location>
</feature>
<feature type="region of interest" description="Disordered" evidence="1">
    <location>
        <begin position="44"/>
        <end position="97"/>
    </location>
</feature>
<keyword evidence="4" id="KW-1185">Reference proteome</keyword>
<name>A0ABU7LV62_9PROT</name>
<feature type="chain" id="PRO_5046159217" evidence="2">
    <location>
        <begin position="22"/>
        <end position="97"/>
    </location>
</feature>
<proteinExistence type="predicted"/>
<dbReference type="Proteomes" id="UP001310692">
    <property type="component" value="Unassembled WGS sequence"/>
</dbReference>
<evidence type="ECO:0000256" key="1">
    <source>
        <dbReference type="SAM" id="MobiDB-lite"/>
    </source>
</evidence>
<evidence type="ECO:0000313" key="3">
    <source>
        <dbReference type="EMBL" id="MEE2565060.1"/>
    </source>
</evidence>
<dbReference type="EMBL" id="JAZDRO010000001">
    <property type="protein sequence ID" value="MEE2565060.1"/>
    <property type="molecule type" value="Genomic_DNA"/>
</dbReference>
<comment type="caution">
    <text evidence="3">The sequence shown here is derived from an EMBL/GenBank/DDBJ whole genome shotgun (WGS) entry which is preliminary data.</text>
</comment>
<keyword evidence="2" id="KW-0732">Signal</keyword>
<reference evidence="3 4" key="1">
    <citation type="submission" date="2024-01" db="EMBL/GenBank/DDBJ databases">
        <title>Hyphobacterium bacterium isolated from marine sediment.</title>
        <authorList>
            <person name="Zhao S."/>
        </authorList>
    </citation>
    <scope>NUCLEOTIDE SEQUENCE [LARGE SCALE GENOMIC DNA]</scope>
    <source>
        <strain evidence="3 4">Y60-23</strain>
    </source>
</reference>
<sequence>MKTLTLSLFSAALLLGSAAMADHHGDSGHGAPTADECEALQNARNDAMESGEPMSDEDRRRLEMCERGIEMEHGGGDGHGDDHHDEDDDHGDHGDHD</sequence>
<evidence type="ECO:0000313" key="4">
    <source>
        <dbReference type="Proteomes" id="UP001310692"/>
    </source>
</evidence>
<feature type="signal peptide" evidence="2">
    <location>
        <begin position="1"/>
        <end position="21"/>
    </location>
</feature>
<organism evidence="3 4">
    <name type="scientific">Hyphobacterium marinum</name>
    <dbReference type="NCBI Taxonomy" id="3116574"/>
    <lineage>
        <taxon>Bacteria</taxon>
        <taxon>Pseudomonadati</taxon>
        <taxon>Pseudomonadota</taxon>
        <taxon>Alphaproteobacteria</taxon>
        <taxon>Maricaulales</taxon>
        <taxon>Maricaulaceae</taxon>
        <taxon>Hyphobacterium</taxon>
    </lineage>
</organism>
<evidence type="ECO:0000256" key="2">
    <source>
        <dbReference type="SAM" id="SignalP"/>
    </source>
</evidence>